<dbReference type="EC" id="1.1.1.169" evidence="4"/>
<accession>A0ABW6S0W0</accession>
<evidence type="ECO:0000256" key="7">
    <source>
        <dbReference type="ARBA" id="ARBA00022857"/>
    </source>
</evidence>
<keyword evidence="14" id="KW-1185">Reference proteome</keyword>
<dbReference type="PANTHER" id="PTHR43765:SF2">
    <property type="entry name" value="2-DEHYDROPANTOATE 2-REDUCTASE"/>
    <property type="match status" value="1"/>
</dbReference>
<name>A0ABW6S0W0_9NOCA</name>
<dbReference type="SUPFAM" id="SSF51735">
    <property type="entry name" value="NAD(P)-binding Rossmann-fold domains"/>
    <property type="match status" value="1"/>
</dbReference>
<dbReference type="InterPro" id="IPR008927">
    <property type="entry name" value="6-PGluconate_DH-like_C_sf"/>
</dbReference>
<evidence type="ECO:0000256" key="4">
    <source>
        <dbReference type="ARBA" id="ARBA00013014"/>
    </source>
</evidence>
<protein>
    <recommendedName>
        <fullName evidence="5">2-dehydropantoate 2-reductase</fullName>
        <ecNumber evidence="4">1.1.1.169</ecNumber>
    </recommendedName>
    <alternativeName>
        <fullName evidence="9">Ketopantoate reductase</fullName>
    </alternativeName>
</protein>
<evidence type="ECO:0000256" key="5">
    <source>
        <dbReference type="ARBA" id="ARBA00019465"/>
    </source>
</evidence>
<comment type="caution">
    <text evidence="13">The sequence shown here is derived from an EMBL/GenBank/DDBJ whole genome shotgun (WGS) entry which is preliminary data.</text>
</comment>
<dbReference type="InterPro" id="IPR013328">
    <property type="entry name" value="6PGD_dom2"/>
</dbReference>
<evidence type="ECO:0000313" key="13">
    <source>
        <dbReference type="EMBL" id="MFF3568819.1"/>
    </source>
</evidence>
<dbReference type="GO" id="GO:0008677">
    <property type="term" value="F:2-dehydropantoate 2-reductase activity"/>
    <property type="evidence" value="ECO:0007669"/>
    <property type="project" value="UniProtKB-EC"/>
</dbReference>
<dbReference type="EMBL" id="JBIAQY010000004">
    <property type="protein sequence ID" value="MFF3568819.1"/>
    <property type="molecule type" value="Genomic_DNA"/>
</dbReference>
<feature type="domain" description="Ketopantoate reductase C-terminal" evidence="12">
    <location>
        <begin position="178"/>
        <end position="314"/>
    </location>
</feature>
<dbReference type="PANTHER" id="PTHR43765">
    <property type="entry name" value="2-DEHYDROPANTOATE 2-REDUCTASE-RELATED"/>
    <property type="match status" value="1"/>
</dbReference>
<comment type="function">
    <text evidence="1">Catalyzes the NADPH-dependent reduction of ketopantoate into pantoic acid.</text>
</comment>
<proteinExistence type="inferred from homology"/>
<keyword evidence="7" id="KW-0521">NADP</keyword>
<evidence type="ECO:0000313" key="14">
    <source>
        <dbReference type="Proteomes" id="UP001601992"/>
    </source>
</evidence>
<keyword evidence="6" id="KW-0566">Pantothenate biosynthesis</keyword>
<evidence type="ECO:0000256" key="8">
    <source>
        <dbReference type="ARBA" id="ARBA00023002"/>
    </source>
</evidence>
<dbReference type="InterPro" id="IPR003710">
    <property type="entry name" value="ApbA"/>
</dbReference>
<dbReference type="InterPro" id="IPR013752">
    <property type="entry name" value="KPA_reductase"/>
</dbReference>
<dbReference type="NCBIfam" id="TIGR00745">
    <property type="entry name" value="apbA_panE"/>
    <property type="match status" value="1"/>
</dbReference>
<evidence type="ECO:0000256" key="6">
    <source>
        <dbReference type="ARBA" id="ARBA00022655"/>
    </source>
</evidence>
<dbReference type="InterPro" id="IPR036291">
    <property type="entry name" value="NAD(P)-bd_dom_sf"/>
</dbReference>
<dbReference type="RefSeq" id="WP_051193142.1">
    <property type="nucleotide sequence ID" value="NZ_JBIAQY010000004.1"/>
</dbReference>
<organism evidence="13 14">
    <name type="scientific">Nocardia jiangxiensis</name>
    <dbReference type="NCBI Taxonomy" id="282685"/>
    <lineage>
        <taxon>Bacteria</taxon>
        <taxon>Bacillati</taxon>
        <taxon>Actinomycetota</taxon>
        <taxon>Actinomycetes</taxon>
        <taxon>Mycobacteriales</taxon>
        <taxon>Nocardiaceae</taxon>
        <taxon>Nocardia</taxon>
    </lineage>
</organism>
<dbReference type="Proteomes" id="UP001601992">
    <property type="component" value="Unassembled WGS sequence"/>
</dbReference>
<evidence type="ECO:0000256" key="1">
    <source>
        <dbReference type="ARBA" id="ARBA00002919"/>
    </source>
</evidence>
<dbReference type="InterPro" id="IPR050838">
    <property type="entry name" value="Ketopantoate_reductase"/>
</dbReference>
<comment type="pathway">
    <text evidence="2">Cofactor biosynthesis; (R)-pantothenate biosynthesis; (R)-pantoate from 3-methyl-2-oxobutanoate: step 2/2.</text>
</comment>
<dbReference type="Gene3D" id="1.10.1040.10">
    <property type="entry name" value="N-(1-d-carboxylethyl)-l-norvaline Dehydrogenase, domain 2"/>
    <property type="match status" value="1"/>
</dbReference>
<reference evidence="13 14" key="1">
    <citation type="submission" date="2024-10" db="EMBL/GenBank/DDBJ databases">
        <title>The Natural Products Discovery Center: Release of the First 8490 Sequenced Strains for Exploring Actinobacteria Biosynthetic Diversity.</title>
        <authorList>
            <person name="Kalkreuter E."/>
            <person name="Kautsar S.A."/>
            <person name="Yang D."/>
            <person name="Bader C.D."/>
            <person name="Teijaro C.N."/>
            <person name="Fluegel L."/>
            <person name="Davis C.M."/>
            <person name="Simpson J.R."/>
            <person name="Lauterbach L."/>
            <person name="Steele A.D."/>
            <person name="Gui C."/>
            <person name="Meng S."/>
            <person name="Li G."/>
            <person name="Viehrig K."/>
            <person name="Ye F."/>
            <person name="Su P."/>
            <person name="Kiefer A.F."/>
            <person name="Nichols A."/>
            <person name="Cepeda A.J."/>
            <person name="Yan W."/>
            <person name="Fan B."/>
            <person name="Jiang Y."/>
            <person name="Adhikari A."/>
            <person name="Zheng C.-J."/>
            <person name="Schuster L."/>
            <person name="Cowan T.M."/>
            <person name="Smanski M.J."/>
            <person name="Chevrette M.G."/>
            <person name="De Carvalho L.P.S."/>
            <person name="Shen B."/>
        </authorList>
    </citation>
    <scope>NUCLEOTIDE SEQUENCE [LARGE SCALE GENOMIC DNA]</scope>
    <source>
        <strain evidence="13 14">NPDC002593</strain>
    </source>
</reference>
<evidence type="ECO:0000256" key="9">
    <source>
        <dbReference type="ARBA" id="ARBA00032024"/>
    </source>
</evidence>
<keyword evidence="8 13" id="KW-0560">Oxidoreductase</keyword>
<feature type="domain" description="Ketopantoate reductase N-terminal" evidence="11">
    <location>
        <begin position="5"/>
        <end position="150"/>
    </location>
</feature>
<evidence type="ECO:0000256" key="3">
    <source>
        <dbReference type="ARBA" id="ARBA00007870"/>
    </source>
</evidence>
<dbReference type="Gene3D" id="3.40.50.720">
    <property type="entry name" value="NAD(P)-binding Rossmann-like Domain"/>
    <property type="match status" value="1"/>
</dbReference>
<comment type="catalytic activity">
    <reaction evidence="10">
        <text>(R)-pantoate + NADP(+) = 2-dehydropantoate + NADPH + H(+)</text>
        <dbReference type="Rhea" id="RHEA:16233"/>
        <dbReference type="ChEBI" id="CHEBI:11561"/>
        <dbReference type="ChEBI" id="CHEBI:15378"/>
        <dbReference type="ChEBI" id="CHEBI:15980"/>
        <dbReference type="ChEBI" id="CHEBI:57783"/>
        <dbReference type="ChEBI" id="CHEBI:58349"/>
        <dbReference type="EC" id="1.1.1.169"/>
    </reaction>
</comment>
<dbReference type="InterPro" id="IPR013332">
    <property type="entry name" value="KPR_N"/>
</dbReference>
<dbReference type="Pfam" id="PF08546">
    <property type="entry name" value="ApbA_C"/>
    <property type="match status" value="1"/>
</dbReference>
<evidence type="ECO:0000256" key="2">
    <source>
        <dbReference type="ARBA" id="ARBA00004994"/>
    </source>
</evidence>
<dbReference type="SUPFAM" id="SSF48179">
    <property type="entry name" value="6-phosphogluconate dehydrogenase C-terminal domain-like"/>
    <property type="match status" value="1"/>
</dbReference>
<evidence type="ECO:0000259" key="12">
    <source>
        <dbReference type="Pfam" id="PF08546"/>
    </source>
</evidence>
<dbReference type="NCBIfam" id="NF006083">
    <property type="entry name" value="PRK08229.1"/>
    <property type="match status" value="1"/>
</dbReference>
<dbReference type="Pfam" id="PF02558">
    <property type="entry name" value="ApbA"/>
    <property type="match status" value="1"/>
</dbReference>
<evidence type="ECO:0000259" key="11">
    <source>
        <dbReference type="Pfam" id="PF02558"/>
    </source>
</evidence>
<sequence length="351" mass="37106">MTFRVTVLGAGSIGIFVGGKLAAAGADVTFVGRPRLLDEISGNGLRLTDLDGGSDRVAPGAFAVATEPTSAATADLILITVKSAQTAVSAEQLVGRVRPDTVVLSLQNGIGNDTVIKEILPACVVLAGMVMFNVVHRDGGIFHRGTAGGLAVADDPALDRFAPLFARAGLPLERHADLLPVQWAKLLLNLNNPINALSGLPLRTELGERDYRRCLALAQAEALAVMHRAQIRPARLTLLSPELMVRLLTVPDLLFSRFAGRVVAVDPQARSSMADDLALGRKTEIAWLSGEIVSLGRMVGMPTPVNAALVELIGVAERGDSRRWTGPDLLARLRSAKCDGAEDPAHPSHRA</sequence>
<comment type="similarity">
    <text evidence="3">Belongs to the ketopantoate reductase family.</text>
</comment>
<evidence type="ECO:0000256" key="10">
    <source>
        <dbReference type="ARBA" id="ARBA00048793"/>
    </source>
</evidence>
<gene>
    <name evidence="13" type="ORF">ACFYXQ_13695</name>
</gene>